<keyword evidence="2" id="KW-1185">Reference proteome</keyword>
<evidence type="ECO:0000313" key="1">
    <source>
        <dbReference type="EMBL" id="QLI70832.1"/>
    </source>
</evidence>
<dbReference type="RefSeq" id="XP_065987107.1">
    <property type="nucleotide sequence ID" value="XM_066130918.1"/>
</dbReference>
<dbReference type="KEGG" id="mbrn:90967922"/>
<gene>
    <name evidence="1" type="ORF">G6M90_00g069620</name>
</gene>
<dbReference type="EMBL" id="CP058935">
    <property type="protein sequence ID" value="QLI70832.1"/>
    <property type="molecule type" value="Genomic_DNA"/>
</dbReference>
<dbReference type="GeneID" id="90967922"/>
<organism evidence="1 2">
    <name type="scientific">Metarhizium brunneum</name>
    <dbReference type="NCBI Taxonomy" id="500148"/>
    <lineage>
        <taxon>Eukaryota</taxon>
        <taxon>Fungi</taxon>
        <taxon>Dikarya</taxon>
        <taxon>Ascomycota</taxon>
        <taxon>Pezizomycotina</taxon>
        <taxon>Sordariomycetes</taxon>
        <taxon>Hypocreomycetidae</taxon>
        <taxon>Hypocreales</taxon>
        <taxon>Clavicipitaceae</taxon>
        <taxon>Metarhizium</taxon>
    </lineage>
</organism>
<evidence type="ECO:0000313" key="2">
    <source>
        <dbReference type="Proteomes" id="UP000510686"/>
    </source>
</evidence>
<accession>A0A7D5V1L4</accession>
<name>A0A7D5V1L4_9HYPO</name>
<reference evidence="1 2" key="1">
    <citation type="submission" date="2020-07" db="EMBL/GenBank/DDBJ databases">
        <title>Telomere length de novo assembly of all 7 chromosomes of the fungus, Metarhizium brunneum, using a novel assembly pipeline.</title>
        <authorList>
            <person name="Saud z."/>
            <person name="Kortsinoglou A."/>
            <person name="Kouvelis V.N."/>
            <person name="Butt T.M."/>
        </authorList>
    </citation>
    <scope>NUCLEOTIDE SEQUENCE [LARGE SCALE GENOMIC DNA]</scope>
    <source>
        <strain evidence="1 2">4556</strain>
    </source>
</reference>
<proteinExistence type="predicted"/>
<dbReference type="AlphaFoldDB" id="A0A7D5V1L4"/>
<sequence length="100" mass="11352">MSKYDDEQWTNDAAYSLSLTNKSISRLAVLNWNHRRPRRIAFNLSQDDVGPVVSSSVLVSLFRPHYLTFNTGKKLTLYAMSNVPQEAVRYSLVTLCGTII</sequence>
<dbReference type="Proteomes" id="UP000510686">
    <property type="component" value="Chromosome 4"/>
</dbReference>
<protein>
    <submittedName>
        <fullName evidence="1">Uncharacterized protein</fullName>
    </submittedName>
</protein>